<keyword evidence="2" id="KW-0645">Protease</keyword>
<evidence type="ECO:0000256" key="10">
    <source>
        <dbReference type="SAM" id="SignalP"/>
    </source>
</evidence>
<keyword evidence="13" id="KW-1185">Reference proteome</keyword>
<keyword evidence="5" id="KW-0788">Thiol protease</keyword>
<sequence>MKFLLLASAVAVALAAPRIDFGLLTDEEIEYINKVQTSWKAGRNFPKDASYVKNLMGMNMVESKAYFERLPRKVMAFDADLPENFDAREKWPNCPTIQEIRDQGSCGSCWAFGAVEAMSDRICIASNGAKIVHLSAEDLVSCCDNGADGCNGGAPAAAWLYFVNNGIVTGGQYNSSQGCQPYQIPACDHHVVGKLKPCGDGMVTPKCEKKCQPNYKISYESDKHYGANTYSVSGEKEIMQELYTNGTVEAGITVYSDFLQYKSGVYRHTSGSELGAHSVKILGYGVENGDKYWLVANSWNADWGAQVKSEKMKFLLLASAVAVALAAPRIDFGLLTDEEIEYINKVQTSWKAGRNFPKDASYVKNLMGVNIVESKARLDHLPRKVMAFDADLPENFDAREKWPNCPTIQEVRDQGNCGSCWAFGAVEAMSDRICIASNGAKNFHLSAEDLVSCCDSCGSGCDGGFPSAAWDYFKDTGIVTGGQYNSSQGCQPYQIPACDHHVVGKLKPCEGDSVTPQCEKKCEPNYKISYESDKHYGTHTYSVSGEKEIMQELYTNGPVEAAFTVYSDFLQYKSGVYRHTSGSELGGHAVKILGYGVEDGDKYWLVANSWNADWGAQGFFKILRGNDECGIEDQIVAGTPKV</sequence>
<dbReference type="Gene3D" id="3.90.70.10">
    <property type="entry name" value="Cysteine proteinases"/>
    <property type="match status" value="2"/>
</dbReference>
<evidence type="ECO:0000256" key="9">
    <source>
        <dbReference type="ARBA" id="ARBA00073107"/>
    </source>
</evidence>
<dbReference type="FunFam" id="3.90.70.10:FF:000031">
    <property type="entry name" value="Cathepsin B"/>
    <property type="match status" value="2"/>
</dbReference>
<protein>
    <recommendedName>
        <fullName evidence="9">Cathepsin B-like cysteine proteinase</fullName>
    </recommendedName>
</protein>
<dbReference type="CDD" id="cd02620">
    <property type="entry name" value="Peptidase_C1A_CathepsinB"/>
    <property type="match status" value="2"/>
</dbReference>
<dbReference type="InterPro" id="IPR000169">
    <property type="entry name" value="Pept_cys_AS"/>
</dbReference>
<feature type="signal peptide" evidence="10">
    <location>
        <begin position="1"/>
        <end position="15"/>
    </location>
</feature>
<dbReference type="STRING" id="400727.A0A2T7PGN5"/>
<dbReference type="AlphaFoldDB" id="A0A2T7PGN5"/>
<evidence type="ECO:0000256" key="3">
    <source>
        <dbReference type="ARBA" id="ARBA00022729"/>
    </source>
</evidence>
<feature type="domain" description="Peptidase C1A papain C-terminal" evidence="11">
    <location>
        <begin position="392"/>
        <end position="639"/>
    </location>
</feature>
<evidence type="ECO:0000256" key="6">
    <source>
        <dbReference type="ARBA" id="ARBA00023145"/>
    </source>
</evidence>
<dbReference type="EMBL" id="PZQS01000004">
    <property type="protein sequence ID" value="PVD32579.1"/>
    <property type="molecule type" value="Genomic_DNA"/>
</dbReference>
<dbReference type="InterPro" id="IPR038765">
    <property type="entry name" value="Papain-like_cys_pep_sf"/>
</dbReference>
<dbReference type="PANTHER" id="PTHR12411">
    <property type="entry name" value="CYSTEINE PROTEASE FAMILY C1-RELATED"/>
    <property type="match status" value="1"/>
</dbReference>
<dbReference type="Proteomes" id="UP000245119">
    <property type="component" value="Linkage Group LG4"/>
</dbReference>
<name>A0A2T7PGN5_POMCA</name>
<evidence type="ECO:0000256" key="5">
    <source>
        <dbReference type="ARBA" id="ARBA00022807"/>
    </source>
</evidence>
<evidence type="ECO:0000256" key="2">
    <source>
        <dbReference type="ARBA" id="ARBA00022670"/>
    </source>
</evidence>
<comment type="function">
    <text evidence="8">Thiol protease. Has a role as a digestive enzyme.</text>
</comment>
<evidence type="ECO:0000313" key="12">
    <source>
        <dbReference type="EMBL" id="PVD32579.1"/>
    </source>
</evidence>
<organism evidence="12 13">
    <name type="scientific">Pomacea canaliculata</name>
    <name type="common">Golden apple snail</name>
    <dbReference type="NCBI Taxonomy" id="400727"/>
    <lineage>
        <taxon>Eukaryota</taxon>
        <taxon>Metazoa</taxon>
        <taxon>Spiralia</taxon>
        <taxon>Lophotrochozoa</taxon>
        <taxon>Mollusca</taxon>
        <taxon>Gastropoda</taxon>
        <taxon>Caenogastropoda</taxon>
        <taxon>Architaenioglossa</taxon>
        <taxon>Ampullarioidea</taxon>
        <taxon>Ampullariidae</taxon>
        <taxon>Pomacea</taxon>
    </lineage>
</organism>
<evidence type="ECO:0000256" key="1">
    <source>
        <dbReference type="ARBA" id="ARBA00008455"/>
    </source>
</evidence>
<dbReference type="OrthoDB" id="640249at2759"/>
<dbReference type="PROSITE" id="PS00640">
    <property type="entry name" value="THIOL_PROTEASE_ASN"/>
    <property type="match status" value="1"/>
</dbReference>
<dbReference type="InterPro" id="IPR013128">
    <property type="entry name" value="Peptidase_C1A"/>
</dbReference>
<feature type="domain" description="Peptidase C1A papain C-terminal" evidence="11">
    <location>
        <begin position="81"/>
        <end position="325"/>
    </location>
</feature>
<dbReference type="GO" id="GO:0004197">
    <property type="term" value="F:cysteine-type endopeptidase activity"/>
    <property type="evidence" value="ECO:0007669"/>
    <property type="project" value="InterPro"/>
</dbReference>
<comment type="caution">
    <text evidence="12">The sequence shown here is derived from an EMBL/GenBank/DDBJ whole genome shotgun (WGS) entry which is preliminary data.</text>
</comment>
<evidence type="ECO:0000259" key="11">
    <source>
        <dbReference type="SMART" id="SM00645"/>
    </source>
</evidence>
<evidence type="ECO:0000256" key="4">
    <source>
        <dbReference type="ARBA" id="ARBA00022801"/>
    </source>
</evidence>
<keyword evidence="3 10" id="KW-0732">Signal</keyword>
<dbReference type="Pfam" id="PF00112">
    <property type="entry name" value="Peptidase_C1"/>
    <property type="match status" value="2"/>
</dbReference>
<feature type="chain" id="PRO_5015780710" description="Cathepsin B-like cysteine proteinase" evidence="10">
    <location>
        <begin position="16"/>
        <end position="642"/>
    </location>
</feature>
<dbReference type="PROSITE" id="PS00639">
    <property type="entry name" value="THIOL_PROTEASE_HIS"/>
    <property type="match status" value="2"/>
</dbReference>
<dbReference type="SUPFAM" id="SSF54001">
    <property type="entry name" value="Cysteine proteinases"/>
    <property type="match status" value="2"/>
</dbReference>
<evidence type="ECO:0000256" key="8">
    <source>
        <dbReference type="ARBA" id="ARBA00055576"/>
    </source>
</evidence>
<dbReference type="InterPro" id="IPR000668">
    <property type="entry name" value="Peptidase_C1A_C"/>
</dbReference>
<gene>
    <name evidence="12" type="ORF">C0Q70_08021</name>
</gene>
<dbReference type="InterPro" id="IPR012599">
    <property type="entry name" value="Propeptide_C1A"/>
</dbReference>
<dbReference type="PROSITE" id="PS00139">
    <property type="entry name" value="THIOL_PROTEASE_CYS"/>
    <property type="match status" value="2"/>
</dbReference>
<evidence type="ECO:0000256" key="7">
    <source>
        <dbReference type="ARBA" id="ARBA00023157"/>
    </source>
</evidence>
<keyword evidence="4" id="KW-0378">Hydrolase</keyword>
<evidence type="ECO:0000313" key="13">
    <source>
        <dbReference type="Proteomes" id="UP000245119"/>
    </source>
</evidence>
<dbReference type="SMART" id="SM00645">
    <property type="entry name" value="Pept_C1"/>
    <property type="match status" value="2"/>
</dbReference>
<dbReference type="Pfam" id="PF08127">
    <property type="entry name" value="Propeptide_C1"/>
    <property type="match status" value="2"/>
</dbReference>
<comment type="similarity">
    <text evidence="1">Belongs to the peptidase C1 family.</text>
</comment>
<dbReference type="InterPro" id="IPR025661">
    <property type="entry name" value="Pept_asp_AS"/>
</dbReference>
<proteinExistence type="inferred from homology"/>
<dbReference type="PRINTS" id="PR00705">
    <property type="entry name" value="PAPAIN"/>
</dbReference>
<accession>A0A2T7PGN5</accession>
<reference evidence="12 13" key="1">
    <citation type="submission" date="2018-04" db="EMBL/GenBank/DDBJ databases">
        <title>The genome of golden apple snail Pomacea canaliculata provides insight into stress tolerance and invasive adaptation.</title>
        <authorList>
            <person name="Liu C."/>
            <person name="Liu B."/>
            <person name="Ren Y."/>
            <person name="Zhang Y."/>
            <person name="Wang H."/>
            <person name="Li S."/>
            <person name="Jiang F."/>
            <person name="Yin L."/>
            <person name="Zhang G."/>
            <person name="Qian W."/>
            <person name="Fan W."/>
        </authorList>
    </citation>
    <scope>NUCLEOTIDE SEQUENCE [LARGE SCALE GENOMIC DNA]</scope>
    <source>
        <strain evidence="12">SZHN2017</strain>
        <tissue evidence="12">Muscle</tissue>
    </source>
</reference>
<dbReference type="InterPro" id="IPR025660">
    <property type="entry name" value="Pept_his_AS"/>
</dbReference>
<keyword evidence="6" id="KW-0865">Zymogen</keyword>
<keyword evidence="7" id="KW-1015">Disulfide bond</keyword>
<dbReference type="GO" id="GO:0006508">
    <property type="term" value="P:proteolysis"/>
    <property type="evidence" value="ECO:0007669"/>
    <property type="project" value="UniProtKB-KW"/>
</dbReference>